<gene>
    <name evidence="1" type="ORF">B296_00006726</name>
</gene>
<name>A0A426YUZ6_ENSVE</name>
<protein>
    <submittedName>
        <fullName evidence="1">Uncharacterized protein</fullName>
    </submittedName>
</protein>
<dbReference type="Proteomes" id="UP000287651">
    <property type="component" value="Unassembled WGS sequence"/>
</dbReference>
<comment type="caution">
    <text evidence="1">The sequence shown here is derived from an EMBL/GenBank/DDBJ whole genome shotgun (WGS) entry which is preliminary data.</text>
</comment>
<dbReference type="AlphaFoldDB" id="A0A426YUZ6"/>
<sequence>MEVGYGREGRKVWMRLRLGRWWPKERAAVVAGEGYDCYCWSRGALGRENIAAEAAGGMASVPLLVGADATLVVHEEDDLMHKDALAKE</sequence>
<evidence type="ECO:0000313" key="2">
    <source>
        <dbReference type="Proteomes" id="UP000287651"/>
    </source>
</evidence>
<organism evidence="1 2">
    <name type="scientific">Ensete ventricosum</name>
    <name type="common">Abyssinian banana</name>
    <name type="synonym">Musa ensete</name>
    <dbReference type="NCBI Taxonomy" id="4639"/>
    <lineage>
        <taxon>Eukaryota</taxon>
        <taxon>Viridiplantae</taxon>
        <taxon>Streptophyta</taxon>
        <taxon>Embryophyta</taxon>
        <taxon>Tracheophyta</taxon>
        <taxon>Spermatophyta</taxon>
        <taxon>Magnoliopsida</taxon>
        <taxon>Liliopsida</taxon>
        <taxon>Zingiberales</taxon>
        <taxon>Musaceae</taxon>
        <taxon>Ensete</taxon>
    </lineage>
</organism>
<evidence type="ECO:0000313" key="1">
    <source>
        <dbReference type="EMBL" id="RRT55563.1"/>
    </source>
</evidence>
<proteinExistence type="predicted"/>
<reference evidence="1 2" key="1">
    <citation type="journal article" date="2014" name="Agronomy (Basel)">
        <title>A Draft Genome Sequence for Ensete ventricosum, the Drought-Tolerant Tree Against Hunger.</title>
        <authorList>
            <person name="Harrison J."/>
            <person name="Moore K.A."/>
            <person name="Paszkiewicz K."/>
            <person name="Jones T."/>
            <person name="Grant M."/>
            <person name="Ambacheew D."/>
            <person name="Muzemil S."/>
            <person name="Studholme D.J."/>
        </authorList>
    </citation>
    <scope>NUCLEOTIDE SEQUENCE [LARGE SCALE GENOMIC DNA]</scope>
</reference>
<accession>A0A426YUZ6</accession>
<dbReference type="EMBL" id="AMZH03010031">
    <property type="protein sequence ID" value="RRT55563.1"/>
    <property type="molecule type" value="Genomic_DNA"/>
</dbReference>